<dbReference type="InterPro" id="IPR000933">
    <property type="entry name" value="Glyco_hydro_29"/>
</dbReference>
<dbReference type="SUPFAM" id="SSF51445">
    <property type="entry name" value="(Trans)glycosidases"/>
    <property type="match status" value="1"/>
</dbReference>
<evidence type="ECO:0000256" key="5">
    <source>
        <dbReference type="ARBA" id="ARBA00022801"/>
    </source>
</evidence>
<evidence type="ECO:0000256" key="1">
    <source>
        <dbReference type="ARBA" id="ARBA00004071"/>
    </source>
</evidence>
<dbReference type="EC" id="3.2.1.51" evidence="3"/>
<evidence type="ECO:0000259" key="8">
    <source>
        <dbReference type="Pfam" id="PF16757"/>
    </source>
</evidence>
<evidence type="ECO:0000256" key="3">
    <source>
        <dbReference type="ARBA" id="ARBA00012662"/>
    </source>
</evidence>
<dbReference type="InterPro" id="IPR016286">
    <property type="entry name" value="FUC_metazoa-typ"/>
</dbReference>
<keyword evidence="4" id="KW-0732">Signal</keyword>
<evidence type="ECO:0000313" key="9">
    <source>
        <dbReference type="EMBL" id="MFI1966458.1"/>
    </source>
</evidence>
<reference evidence="9 10" key="1">
    <citation type="submission" date="2024-10" db="EMBL/GenBank/DDBJ databases">
        <title>The Natural Products Discovery Center: Release of the First 8490 Sequenced Strains for Exploring Actinobacteria Biosynthetic Diversity.</title>
        <authorList>
            <person name="Kalkreuter E."/>
            <person name="Kautsar S.A."/>
            <person name="Yang D."/>
            <person name="Bader C.D."/>
            <person name="Teijaro C.N."/>
            <person name="Fluegel L."/>
            <person name="Davis C.M."/>
            <person name="Simpson J.R."/>
            <person name="Lauterbach L."/>
            <person name="Steele A.D."/>
            <person name="Gui C."/>
            <person name="Meng S."/>
            <person name="Li G."/>
            <person name="Viehrig K."/>
            <person name="Ye F."/>
            <person name="Su P."/>
            <person name="Kiefer A.F."/>
            <person name="Nichols A."/>
            <person name="Cepeda A.J."/>
            <person name="Yan W."/>
            <person name="Fan B."/>
            <person name="Jiang Y."/>
            <person name="Adhikari A."/>
            <person name="Zheng C.-J."/>
            <person name="Schuster L."/>
            <person name="Cowan T.M."/>
            <person name="Smanski M.J."/>
            <person name="Chevrette M.G."/>
            <person name="De Carvalho L.P.S."/>
            <person name="Shen B."/>
        </authorList>
    </citation>
    <scope>NUCLEOTIDE SEQUENCE [LARGE SCALE GENOMIC DNA]</scope>
    <source>
        <strain evidence="9 10">NPDC020327</strain>
    </source>
</reference>
<proteinExistence type="inferred from homology"/>
<dbReference type="InterPro" id="IPR017853">
    <property type="entry name" value="GH"/>
</dbReference>
<keyword evidence="5" id="KW-0378">Hydrolase</keyword>
<dbReference type="Gene3D" id="3.20.20.80">
    <property type="entry name" value="Glycosidases"/>
    <property type="match status" value="1"/>
</dbReference>
<name>A0ABW7UV45_9ACTN</name>
<dbReference type="InterPro" id="IPR057739">
    <property type="entry name" value="Glyco_hydro_29_N"/>
</dbReference>
<keyword evidence="10" id="KW-1185">Reference proteome</keyword>
<dbReference type="Pfam" id="PF01120">
    <property type="entry name" value="Alpha_L_fucos"/>
    <property type="match status" value="1"/>
</dbReference>
<dbReference type="PANTHER" id="PTHR10030:SF37">
    <property type="entry name" value="ALPHA-L-FUCOSIDASE-RELATED"/>
    <property type="match status" value="1"/>
</dbReference>
<comment type="function">
    <text evidence="1">Alpha-L-fucosidase is responsible for hydrolyzing the alpha-1,6-linked fucose joined to the reducing-end N-acetylglucosamine of the carbohydrate moieties of glycoproteins.</text>
</comment>
<dbReference type="InterPro" id="IPR013780">
    <property type="entry name" value="Glyco_hydro_b"/>
</dbReference>
<gene>
    <name evidence="9" type="ORF">ACH429_20505</name>
</gene>
<organism evidence="9 10">
    <name type="scientific">Streptomyces pathocidini</name>
    <dbReference type="NCBI Taxonomy" id="1650571"/>
    <lineage>
        <taxon>Bacteria</taxon>
        <taxon>Bacillati</taxon>
        <taxon>Actinomycetota</taxon>
        <taxon>Actinomycetes</taxon>
        <taxon>Kitasatosporales</taxon>
        <taxon>Streptomycetaceae</taxon>
        <taxon>Streptomyces</taxon>
    </lineage>
</organism>
<dbReference type="Pfam" id="PF16757">
    <property type="entry name" value="Fucosidase_C"/>
    <property type="match status" value="1"/>
</dbReference>
<dbReference type="PANTHER" id="PTHR10030">
    <property type="entry name" value="ALPHA-L-FUCOSIDASE"/>
    <property type="match status" value="1"/>
</dbReference>
<evidence type="ECO:0000256" key="4">
    <source>
        <dbReference type="ARBA" id="ARBA00022729"/>
    </source>
</evidence>
<dbReference type="InterPro" id="IPR031919">
    <property type="entry name" value="Fucosidase_C"/>
</dbReference>
<protein>
    <recommendedName>
        <fullName evidence="3">alpha-L-fucosidase</fullName>
        <ecNumber evidence="3">3.2.1.51</ecNumber>
    </recommendedName>
</protein>
<keyword evidence="6" id="KW-0326">Glycosidase</keyword>
<dbReference type="RefSeq" id="WP_055470670.1">
    <property type="nucleotide sequence ID" value="NZ_JBIRWE010000009.1"/>
</dbReference>
<accession>A0ABW7UV45</accession>
<evidence type="ECO:0000313" key="10">
    <source>
        <dbReference type="Proteomes" id="UP001611548"/>
    </source>
</evidence>
<comment type="similarity">
    <text evidence="2">Belongs to the glycosyl hydrolase 29 family.</text>
</comment>
<feature type="domain" description="Alpha-L-fucosidase C-terminal" evidence="8">
    <location>
        <begin position="432"/>
        <end position="512"/>
    </location>
</feature>
<comment type="caution">
    <text evidence="9">The sequence shown here is derived from an EMBL/GenBank/DDBJ whole genome shotgun (WGS) entry which is preliminary data.</text>
</comment>
<dbReference type="EMBL" id="JBIRWE010000009">
    <property type="protein sequence ID" value="MFI1966458.1"/>
    <property type="molecule type" value="Genomic_DNA"/>
</dbReference>
<dbReference type="SMART" id="SM00812">
    <property type="entry name" value="Alpha_L_fucos"/>
    <property type="match status" value="1"/>
</dbReference>
<dbReference type="Proteomes" id="UP001611548">
    <property type="component" value="Unassembled WGS sequence"/>
</dbReference>
<evidence type="ECO:0000256" key="2">
    <source>
        <dbReference type="ARBA" id="ARBA00007951"/>
    </source>
</evidence>
<evidence type="ECO:0000259" key="7">
    <source>
        <dbReference type="Pfam" id="PF01120"/>
    </source>
</evidence>
<feature type="domain" description="Glycoside hydrolase family 29 N-terminal" evidence="7">
    <location>
        <begin position="20"/>
        <end position="400"/>
    </location>
</feature>
<evidence type="ECO:0000256" key="6">
    <source>
        <dbReference type="ARBA" id="ARBA00023295"/>
    </source>
</evidence>
<sequence length="512" mass="57035">MTSPTRSSDDGGPSGDGACGYRPDWASLRRHRIPEWFRDAKLGIWSHWGPQSVAMSGDWYARHLYGPFEGTEGFEQKRSRRQTALHRERYGHPSQFGHKDLCRLWRAEKFDPEALMDRFRRAGARYFVSMAAHCDNFDLWDSAHQPWNAVNIGPRTDIVARWAAAARSAGLPFGVSMHAGSWTWRWLDAAFAADTEGPLAGVPYDGHLTADDGAGTWWEGLDPRELYGRPRSHGEPPDADFVDNFYARLRDVVDRYGPQLVYLDDARMPFDDGSVCPASPPSPRGLEFLAHYYDTVPESAVSIKTIPAEDRQAVLLDVERGQLGDTDPEPWQYDTSVGDWYYRTGEPYKTAGEIVHLLVDTVSKNGCLLLNVPQLPDGTIDDETAAVLDGLGVWLSACGEAIYGTRPWTVHGEGPTRVEGAKAREATLAYTARDIRFTRDGETVYAFLMAWPEDGRAVIRSLGGGGPLPLRPRGVELLGSTAPVRWEQREDALVVHLPKTPPTPYAQVLRVT</sequence>
<dbReference type="PIRSF" id="PIRSF001092">
    <property type="entry name" value="Alpha-L-fucosidase"/>
    <property type="match status" value="1"/>
</dbReference>
<dbReference type="Gene3D" id="2.60.40.1180">
    <property type="entry name" value="Golgi alpha-mannosidase II"/>
    <property type="match status" value="1"/>
</dbReference>